<protein>
    <recommendedName>
        <fullName evidence="4">SWIM-type domain-containing protein</fullName>
    </recommendedName>
</protein>
<reference evidence="2 3" key="1">
    <citation type="submission" date="2019-09" db="EMBL/GenBank/DDBJ databases">
        <title>Genomic diversity of phyloplane-associated Pantoea species in Pakistan cotton crop.</title>
        <authorList>
            <person name="Tufail M.R."/>
            <person name="Cook D.R."/>
        </authorList>
    </citation>
    <scope>NUCLEOTIDE SEQUENCE [LARGE SCALE GENOMIC DNA]</scope>
    <source>
        <strain evidence="2 3">B_8</strain>
    </source>
</reference>
<evidence type="ECO:0000313" key="3">
    <source>
        <dbReference type="Proteomes" id="UP000324255"/>
    </source>
</evidence>
<dbReference type="EMBL" id="VWVM01000001">
    <property type="protein sequence ID" value="KAA6128810.1"/>
    <property type="molecule type" value="Genomic_DNA"/>
</dbReference>
<feature type="compositionally biased region" description="Basic residues" evidence="1">
    <location>
        <begin position="124"/>
        <end position="134"/>
    </location>
</feature>
<feature type="region of interest" description="Disordered" evidence="1">
    <location>
        <begin position="111"/>
        <end position="134"/>
    </location>
</feature>
<keyword evidence="3" id="KW-1185">Reference proteome</keyword>
<sequence length="134" mass="15044">MRTKNAGSVFEQRHALARLRAHLRDEVRTKNAGSVFEQRHALARLRAHLRDEVRNRAGRAAMEGLSDFPICPCSLHRLGLTGDWGRLCQHSQGTFIPLIIFRQVNHTVVAGDSSAHPPSPQSRIHARRAVHHQG</sequence>
<comment type="caution">
    <text evidence="2">The sequence shown here is derived from an EMBL/GenBank/DDBJ whole genome shotgun (WGS) entry which is preliminary data.</text>
</comment>
<evidence type="ECO:0000256" key="1">
    <source>
        <dbReference type="SAM" id="MobiDB-lite"/>
    </source>
</evidence>
<dbReference type="AlphaFoldDB" id="A0AB34CPQ3"/>
<gene>
    <name evidence="2" type="ORF">F3I20_00465</name>
</gene>
<dbReference type="Proteomes" id="UP000324255">
    <property type="component" value="Unassembled WGS sequence"/>
</dbReference>
<name>A0AB34CPQ3_9GAMM</name>
<accession>A0AB34CPQ3</accession>
<proteinExistence type="predicted"/>
<evidence type="ECO:0008006" key="4">
    <source>
        <dbReference type="Google" id="ProtNLM"/>
    </source>
</evidence>
<evidence type="ECO:0000313" key="2">
    <source>
        <dbReference type="EMBL" id="KAA6128810.1"/>
    </source>
</evidence>
<organism evidence="2 3">
    <name type="scientific">Candidatus Pantoea gossypiicola</name>
    <dbReference type="NCBI Taxonomy" id="2608008"/>
    <lineage>
        <taxon>Bacteria</taxon>
        <taxon>Pseudomonadati</taxon>
        <taxon>Pseudomonadota</taxon>
        <taxon>Gammaproteobacteria</taxon>
        <taxon>Enterobacterales</taxon>
        <taxon>Erwiniaceae</taxon>
        <taxon>Pantoea</taxon>
    </lineage>
</organism>